<accession>A0ACB7X0Y5</accession>
<organism evidence="1 2">
    <name type="scientific">Vaccinium darrowii</name>
    <dbReference type="NCBI Taxonomy" id="229202"/>
    <lineage>
        <taxon>Eukaryota</taxon>
        <taxon>Viridiplantae</taxon>
        <taxon>Streptophyta</taxon>
        <taxon>Embryophyta</taxon>
        <taxon>Tracheophyta</taxon>
        <taxon>Spermatophyta</taxon>
        <taxon>Magnoliopsida</taxon>
        <taxon>eudicotyledons</taxon>
        <taxon>Gunneridae</taxon>
        <taxon>Pentapetalae</taxon>
        <taxon>asterids</taxon>
        <taxon>Ericales</taxon>
        <taxon>Ericaceae</taxon>
        <taxon>Vaccinioideae</taxon>
        <taxon>Vaccinieae</taxon>
        <taxon>Vaccinium</taxon>
    </lineage>
</organism>
<evidence type="ECO:0000313" key="2">
    <source>
        <dbReference type="Proteomes" id="UP000828048"/>
    </source>
</evidence>
<proteinExistence type="predicted"/>
<name>A0ACB7X0Y5_9ERIC</name>
<dbReference type="EMBL" id="CM037152">
    <property type="protein sequence ID" value="KAH7834362.1"/>
    <property type="molecule type" value="Genomic_DNA"/>
</dbReference>
<keyword evidence="2" id="KW-1185">Reference proteome</keyword>
<dbReference type="Proteomes" id="UP000828048">
    <property type="component" value="Chromosome 2"/>
</dbReference>
<gene>
    <name evidence="1" type="ORF">Vadar_015197</name>
</gene>
<protein>
    <submittedName>
        <fullName evidence="1">Uncharacterized protein</fullName>
    </submittedName>
</protein>
<reference evidence="1 2" key="1">
    <citation type="journal article" date="2021" name="Hortic Res">
        <title>High-quality reference genome and annotation aids understanding of berry development for evergreen blueberry (Vaccinium darrowii).</title>
        <authorList>
            <person name="Yu J."/>
            <person name="Hulse-Kemp A.M."/>
            <person name="Babiker E."/>
            <person name="Staton M."/>
        </authorList>
    </citation>
    <scope>NUCLEOTIDE SEQUENCE [LARGE SCALE GENOMIC DNA]</scope>
    <source>
        <strain evidence="2">cv. NJ 8807/NJ 8810</strain>
        <tissue evidence="1">Young leaf</tissue>
    </source>
</reference>
<comment type="caution">
    <text evidence="1">The sequence shown here is derived from an EMBL/GenBank/DDBJ whole genome shotgun (WGS) entry which is preliminary data.</text>
</comment>
<sequence>MGNHKSVATAKAANLIFLDGAIQVYSSPVKVSQILDQNPDWFVCNSDHMEYDDFVSAVDVDDELQMGQLYFALPSSWLEQPLQAEDMAALAVKASLALPKSGDGNTKCGCCFRRPSVDDDHLDPLLMYSGEKYFTSRGSKVVAVGSEGGGVVEERGDRHARKLSMILEEASFDTASL</sequence>
<evidence type="ECO:0000313" key="1">
    <source>
        <dbReference type="EMBL" id="KAH7834362.1"/>
    </source>
</evidence>